<evidence type="ECO:0000313" key="3">
    <source>
        <dbReference type="Proteomes" id="UP000298787"/>
    </source>
</evidence>
<keyword evidence="3" id="KW-1185">Reference proteome</keyword>
<dbReference type="EMBL" id="CM014091">
    <property type="protein sequence ID" value="TKS82522.1"/>
    <property type="molecule type" value="Genomic_DNA"/>
</dbReference>
<evidence type="ECO:0000313" key="2">
    <source>
        <dbReference type="EMBL" id="TKS82522.1"/>
    </source>
</evidence>
<organism evidence="2 3">
    <name type="scientific">Collichthys lucidus</name>
    <name type="common">Big head croaker</name>
    <name type="synonym">Sciaena lucida</name>
    <dbReference type="NCBI Taxonomy" id="240159"/>
    <lineage>
        <taxon>Eukaryota</taxon>
        <taxon>Metazoa</taxon>
        <taxon>Chordata</taxon>
        <taxon>Craniata</taxon>
        <taxon>Vertebrata</taxon>
        <taxon>Euteleostomi</taxon>
        <taxon>Actinopterygii</taxon>
        <taxon>Neopterygii</taxon>
        <taxon>Teleostei</taxon>
        <taxon>Neoteleostei</taxon>
        <taxon>Acanthomorphata</taxon>
        <taxon>Eupercaria</taxon>
        <taxon>Sciaenidae</taxon>
        <taxon>Collichthys</taxon>
    </lineage>
</organism>
<dbReference type="Proteomes" id="UP000298787">
    <property type="component" value="Chromosome 14"/>
</dbReference>
<evidence type="ECO:0000256" key="1">
    <source>
        <dbReference type="SAM" id="MobiDB-lite"/>
    </source>
</evidence>
<protein>
    <submittedName>
        <fullName evidence="2">Uncharacterized protein</fullName>
    </submittedName>
</protein>
<sequence>MPGQRQQRCLVTLAPVISPLPFVVEQRKREGERERLQPTTTMSPEAPCLLAPPAAQYSCGSVPDPDQLGSQPCQRATRTATVCESSSPLSH</sequence>
<name>A0A4V6ARU5_COLLU</name>
<reference evidence="2 3" key="1">
    <citation type="submission" date="2019-01" db="EMBL/GenBank/DDBJ databases">
        <title>Genome Assembly of Collichthys lucidus.</title>
        <authorList>
            <person name="Cai M."/>
            <person name="Xiao S."/>
        </authorList>
    </citation>
    <scope>NUCLEOTIDE SEQUENCE [LARGE SCALE GENOMIC DNA]</scope>
    <source>
        <strain evidence="2">JT15FE1705JMU</strain>
        <tissue evidence="2">Muscle</tissue>
    </source>
</reference>
<dbReference type="AlphaFoldDB" id="A0A4V6ARU5"/>
<feature type="compositionally biased region" description="Basic and acidic residues" evidence="1">
    <location>
        <begin position="25"/>
        <end position="36"/>
    </location>
</feature>
<feature type="region of interest" description="Disordered" evidence="1">
    <location>
        <begin position="25"/>
        <end position="47"/>
    </location>
</feature>
<gene>
    <name evidence="2" type="ORF">D9C73_016631</name>
</gene>
<proteinExistence type="predicted"/>
<accession>A0A4V6ARU5</accession>